<reference evidence="3 4" key="1">
    <citation type="journal article" date="2016" name="DNA Res.">
        <title>The draft genome of MD-2 pineapple using hybrid error correction of long reads.</title>
        <authorList>
            <person name="Redwan R.M."/>
            <person name="Saidin A."/>
            <person name="Kumar S.V."/>
        </authorList>
    </citation>
    <scope>NUCLEOTIDE SEQUENCE [LARGE SCALE GENOMIC DNA]</scope>
    <source>
        <strain evidence="4">cv. MD2</strain>
        <tissue evidence="3">Leaf</tissue>
    </source>
</reference>
<dbReference type="EMBL" id="LSRQ01000566">
    <property type="protein sequence ID" value="OAY81956.1"/>
    <property type="molecule type" value="Genomic_DNA"/>
</dbReference>
<dbReference type="PANTHER" id="PTHR46146">
    <property type="entry name" value="SERINE/THREONINE-PROTEIN KINASE-LIKE PROTEIN CCR4"/>
    <property type="match status" value="1"/>
</dbReference>
<dbReference type="PIRSF" id="PIRSF000654">
    <property type="entry name" value="Integrin-linked_kinase"/>
    <property type="match status" value="1"/>
</dbReference>
<dbReference type="PANTHER" id="PTHR46146:SF4">
    <property type="entry name" value="SERINE_THREONINE-PROTEIN KINASE-LIKE PROTEIN CCR4"/>
    <property type="match status" value="1"/>
</dbReference>
<dbReference type="GO" id="GO:0004672">
    <property type="term" value="F:protein kinase activity"/>
    <property type="evidence" value="ECO:0007669"/>
    <property type="project" value="InterPro"/>
</dbReference>
<feature type="domain" description="Protein kinase" evidence="2">
    <location>
        <begin position="1"/>
        <end position="218"/>
    </location>
</feature>
<evidence type="ECO:0000256" key="1">
    <source>
        <dbReference type="SAM" id="MobiDB-lite"/>
    </source>
</evidence>
<evidence type="ECO:0000259" key="2">
    <source>
        <dbReference type="PROSITE" id="PS50011"/>
    </source>
</evidence>
<evidence type="ECO:0000313" key="3">
    <source>
        <dbReference type="EMBL" id="OAY81956.1"/>
    </source>
</evidence>
<dbReference type="Gene3D" id="1.10.510.10">
    <property type="entry name" value="Transferase(Phosphotransferase) domain 1"/>
    <property type="match status" value="1"/>
</dbReference>
<comment type="caution">
    <text evidence="3">The sequence shown here is derived from an EMBL/GenBank/DDBJ whole genome shotgun (WGS) entry which is preliminary data.</text>
</comment>
<dbReference type="SMART" id="SM00220">
    <property type="entry name" value="S_TKc"/>
    <property type="match status" value="1"/>
</dbReference>
<gene>
    <name evidence="3" type="ORF">ACMD2_09700</name>
</gene>
<feature type="region of interest" description="Disordered" evidence="1">
    <location>
        <begin position="222"/>
        <end position="249"/>
    </location>
</feature>
<accession>A0A199VYB8</accession>
<evidence type="ECO:0000313" key="4">
    <source>
        <dbReference type="Proteomes" id="UP000092600"/>
    </source>
</evidence>
<name>A0A199VYB8_ANACO</name>
<dbReference type="InterPro" id="IPR000719">
    <property type="entry name" value="Prot_kinase_dom"/>
</dbReference>
<proteinExistence type="predicted"/>
<dbReference type="SUPFAM" id="SSF56112">
    <property type="entry name" value="Protein kinase-like (PK-like)"/>
    <property type="match status" value="1"/>
</dbReference>
<dbReference type="PROSITE" id="PS50011">
    <property type="entry name" value="PROTEIN_KINASE_DOM"/>
    <property type="match status" value="1"/>
</dbReference>
<dbReference type="InterPro" id="IPR008271">
    <property type="entry name" value="Ser/Thr_kinase_AS"/>
</dbReference>
<dbReference type="STRING" id="4615.A0A199VYB8"/>
<dbReference type="Pfam" id="PF00069">
    <property type="entry name" value="Pkinase"/>
    <property type="match status" value="1"/>
</dbReference>
<sequence>MPNGSLHDHLHGAAASPPSPIYSSWAARLRTALGAARGLEYLHSYAVPAVVHRDVKSSNILLDTDWTAKISDFGLSVPMISGVASAAAGTVGYMDPEYYRMQRLTERSDVYSFGVVLLELITGRKAIHRECGGGGGGGGEEVETTMGSPRNVVEMAVPAIEAGEVGRVVDRRVGPPSEAEAEAVERTARLAAECVRARGSRRPTMTEVVAELERAAALCQAEGEGSIGKKPAMAEDEGSESSDISSTHV</sequence>
<keyword evidence="3" id="KW-0418">Kinase</keyword>
<dbReference type="GO" id="GO:0005524">
    <property type="term" value="F:ATP binding"/>
    <property type="evidence" value="ECO:0007669"/>
    <property type="project" value="InterPro"/>
</dbReference>
<dbReference type="PROSITE" id="PS00108">
    <property type="entry name" value="PROTEIN_KINASE_ST"/>
    <property type="match status" value="1"/>
</dbReference>
<dbReference type="InterPro" id="IPR011009">
    <property type="entry name" value="Kinase-like_dom_sf"/>
</dbReference>
<keyword evidence="3" id="KW-0808">Transferase</keyword>
<dbReference type="AlphaFoldDB" id="A0A199VYB8"/>
<dbReference type="Proteomes" id="UP000092600">
    <property type="component" value="Unassembled WGS sequence"/>
</dbReference>
<organism evidence="3 4">
    <name type="scientific">Ananas comosus</name>
    <name type="common">Pineapple</name>
    <name type="synonym">Ananas ananas</name>
    <dbReference type="NCBI Taxonomy" id="4615"/>
    <lineage>
        <taxon>Eukaryota</taxon>
        <taxon>Viridiplantae</taxon>
        <taxon>Streptophyta</taxon>
        <taxon>Embryophyta</taxon>
        <taxon>Tracheophyta</taxon>
        <taxon>Spermatophyta</taxon>
        <taxon>Magnoliopsida</taxon>
        <taxon>Liliopsida</taxon>
        <taxon>Poales</taxon>
        <taxon>Bromeliaceae</taxon>
        <taxon>Bromelioideae</taxon>
        <taxon>Ananas</taxon>
    </lineage>
</organism>
<protein>
    <submittedName>
        <fullName evidence="3">Serine/threonine-protein kinase-like protein CCR4</fullName>
    </submittedName>
</protein>